<dbReference type="InterPro" id="IPR007466">
    <property type="entry name" value="Peptidyl-Arg-deiminase_porph"/>
</dbReference>
<keyword evidence="1" id="KW-0378">Hydrolase</keyword>
<sequence length="403" mass="44679">MKATSVFKYLLNGQCRPIFTTGTMFRQSHPPSASLTDPMNSIINRLSNKMHITTPLARGLATFKMPAESTLHARTLMAWPSSYSTDDNQDVLHGSRQEVAAIANAIAQFEPVTLLAPKNHVCKAEQLIDSNVTVAALQVDNLWMRDTGPIYVESSEGKMAGVNFNFNDWGNKFYPDRSVDWTTAHRVLRKDDTYEIKTNVTTEGGALEIDGEGTLMATESSIINDNRNPGLSKQQIEQTLSQTLGIEKFLWIKGVKGEDITDGHIDAVARFVRPGVVLLSRPAPDTEQVWLDAYDQARNVLENSTDARGRKLTIHDIDEPANVDFPKINNYDDPPALNYVNYLLVNGGLIMPKFGDVEADENARTIMQSLFPEREVVQVFLHWLPLSGGGIHCATQQVPALAV</sequence>
<accession>A0AAQ3RD39</accession>
<dbReference type="Proteomes" id="UP001303373">
    <property type="component" value="Chromosome 7"/>
</dbReference>
<dbReference type="GO" id="GO:0047632">
    <property type="term" value="F:agmatine deiminase activity"/>
    <property type="evidence" value="ECO:0007669"/>
    <property type="project" value="TreeGrafter"/>
</dbReference>
<name>A0AAQ3RD39_9PEZI</name>
<evidence type="ECO:0000256" key="1">
    <source>
        <dbReference type="ARBA" id="ARBA00022801"/>
    </source>
</evidence>
<dbReference type="AlphaFoldDB" id="A0AAQ3RD39"/>
<evidence type="ECO:0000313" key="2">
    <source>
        <dbReference type="EMBL" id="WPH02278.1"/>
    </source>
</evidence>
<gene>
    <name evidence="2" type="ORF">R9X50_00513400</name>
</gene>
<proteinExistence type="predicted"/>
<protein>
    <recommendedName>
        <fullName evidence="4">Agmatine deiminase</fullName>
    </recommendedName>
</protein>
<dbReference type="PANTHER" id="PTHR31377:SF0">
    <property type="entry name" value="AGMATINE DEIMINASE-RELATED"/>
    <property type="match status" value="1"/>
</dbReference>
<dbReference type="GO" id="GO:0004668">
    <property type="term" value="F:protein-arginine deiminase activity"/>
    <property type="evidence" value="ECO:0007669"/>
    <property type="project" value="InterPro"/>
</dbReference>
<dbReference type="GO" id="GO:0009446">
    <property type="term" value="P:putrescine biosynthetic process"/>
    <property type="evidence" value="ECO:0007669"/>
    <property type="project" value="InterPro"/>
</dbReference>
<organism evidence="2 3">
    <name type="scientific">Acrodontium crateriforme</name>
    <dbReference type="NCBI Taxonomy" id="150365"/>
    <lineage>
        <taxon>Eukaryota</taxon>
        <taxon>Fungi</taxon>
        <taxon>Dikarya</taxon>
        <taxon>Ascomycota</taxon>
        <taxon>Pezizomycotina</taxon>
        <taxon>Dothideomycetes</taxon>
        <taxon>Dothideomycetidae</taxon>
        <taxon>Mycosphaerellales</taxon>
        <taxon>Teratosphaeriaceae</taxon>
        <taxon>Acrodontium</taxon>
    </lineage>
</organism>
<dbReference type="SUPFAM" id="SSF55909">
    <property type="entry name" value="Pentein"/>
    <property type="match status" value="1"/>
</dbReference>
<reference evidence="2 3" key="1">
    <citation type="submission" date="2023-11" db="EMBL/GenBank/DDBJ databases">
        <title>An acidophilic fungus is an integral part of prey digestion in a carnivorous sundew plant.</title>
        <authorList>
            <person name="Tsai I.J."/>
        </authorList>
    </citation>
    <scope>NUCLEOTIDE SEQUENCE [LARGE SCALE GENOMIC DNA]</scope>
    <source>
        <strain evidence="2">169a</strain>
    </source>
</reference>
<dbReference type="EMBL" id="CP138586">
    <property type="protein sequence ID" value="WPH02278.1"/>
    <property type="molecule type" value="Genomic_DNA"/>
</dbReference>
<evidence type="ECO:0000313" key="3">
    <source>
        <dbReference type="Proteomes" id="UP001303373"/>
    </source>
</evidence>
<dbReference type="Gene3D" id="3.75.10.10">
    <property type="entry name" value="L-arginine/glycine Amidinotransferase, Chain A"/>
    <property type="match status" value="1"/>
</dbReference>
<evidence type="ECO:0008006" key="4">
    <source>
        <dbReference type="Google" id="ProtNLM"/>
    </source>
</evidence>
<dbReference type="Pfam" id="PF04371">
    <property type="entry name" value="PAD_porph"/>
    <property type="match status" value="1"/>
</dbReference>
<keyword evidence="3" id="KW-1185">Reference proteome</keyword>
<dbReference type="PANTHER" id="PTHR31377">
    <property type="entry name" value="AGMATINE DEIMINASE-RELATED"/>
    <property type="match status" value="1"/>
</dbReference>